<dbReference type="Gene3D" id="3.40.190.10">
    <property type="entry name" value="Periplasmic binding protein-like II"/>
    <property type="match status" value="2"/>
</dbReference>
<dbReference type="SUPFAM" id="SSF53850">
    <property type="entry name" value="Periplasmic binding protein-like II"/>
    <property type="match status" value="1"/>
</dbReference>
<accession>A0A6A7MX09</accession>
<proteinExistence type="predicted"/>
<keyword evidence="3" id="KW-1185">Reference proteome</keyword>
<sequence>MKSAAAWLMLCVALMRGTPATARDTMLLAHPYPKEATYAAHVLSLICAEAFQQLNMDVEVRMYPPLRGALEAEAGNVDGEVGRAYTYIDTHPHLIRVEQALISFRVAAFTRIPGLRITGWDSLKGTGYRVEYRSGYSTFKARLEQTLPLQQISSVVDSKIGVQNVALGRTDVFIDLEENVQLQLDRLQSRYAQVYNAGLVQDTPVYIYLHKRHAALAPRLTEILSRMKASGAINRHIATALSEERGATP</sequence>
<dbReference type="EMBL" id="WHUG01000001">
    <property type="protein sequence ID" value="MQA37282.1"/>
    <property type="molecule type" value="Genomic_DNA"/>
</dbReference>
<protein>
    <recommendedName>
        <fullName evidence="4">Transporter substrate-binding domain-containing protein</fullName>
    </recommendedName>
</protein>
<feature type="signal peptide" evidence="1">
    <location>
        <begin position="1"/>
        <end position="22"/>
    </location>
</feature>
<evidence type="ECO:0008006" key="4">
    <source>
        <dbReference type="Google" id="ProtNLM"/>
    </source>
</evidence>
<comment type="caution">
    <text evidence="2">The sequence shown here is derived from an EMBL/GenBank/DDBJ whole genome shotgun (WGS) entry which is preliminary data.</text>
</comment>
<gene>
    <name evidence="2" type="ORF">GEV02_03900</name>
</gene>
<evidence type="ECO:0000256" key="1">
    <source>
        <dbReference type="SAM" id="SignalP"/>
    </source>
</evidence>
<evidence type="ECO:0000313" key="3">
    <source>
        <dbReference type="Proteomes" id="UP000440498"/>
    </source>
</evidence>
<evidence type="ECO:0000313" key="2">
    <source>
        <dbReference type="EMBL" id="MQA37282.1"/>
    </source>
</evidence>
<dbReference type="RefSeq" id="WP_152836621.1">
    <property type="nucleotide sequence ID" value="NZ_WHUG01000001.1"/>
</dbReference>
<keyword evidence="1" id="KW-0732">Signal</keyword>
<reference evidence="2 3" key="1">
    <citation type="submission" date="2019-10" db="EMBL/GenBank/DDBJ databases">
        <title>Two novel species isolated from a subtropical stream in China.</title>
        <authorList>
            <person name="Lu H."/>
        </authorList>
    </citation>
    <scope>NUCLEOTIDE SEQUENCE [LARGE SCALE GENOMIC DNA]</scope>
    <source>
        <strain evidence="2 3">FT29W</strain>
    </source>
</reference>
<organism evidence="2 3">
    <name type="scientific">Rugamonas aquatica</name>
    <dbReference type="NCBI Taxonomy" id="2743357"/>
    <lineage>
        <taxon>Bacteria</taxon>
        <taxon>Pseudomonadati</taxon>
        <taxon>Pseudomonadota</taxon>
        <taxon>Betaproteobacteria</taxon>
        <taxon>Burkholderiales</taxon>
        <taxon>Oxalobacteraceae</taxon>
        <taxon>Telluria group</taxon>
        <taxon>Rugamonas</taxon>
    </lineage>
</organism>
<feature type="chain" id="PRO_5025639214" description="Transporter substrate-binding domain-containing protein" evidence="1">
    <location>
        <begin position="23"/>
        <end position="249"/>
    </location>
</feature>
<dbReference type="AlphaFoldDB" id="A0A6A7MX09"/>
<name>A0A6A7MX09_9BURK</name>
<dbReference type="Proteomes" id="UP000440498">
    <property type="component" value="Unassembled WGS sequence"/>
</dbReference>